<keyword evidence="1" id="KW-0812">Transmembrane</keyword>
<evidence type="ECO:0000313" key="3">
    <source>
        <dbReference type="Proteomes" id="UP001500979"/>
    </source>
</evidence>
<proteinExistence type="predicted"/>
<dbReference type="Proteomes" id="UP001500979">
    <property type="component" value="Unassembled WGS sequence"/>
</dbReference>
<dbReference type="RefSeq" id="WP_344681782.1">
    <property type="nucleotide sequence ID" value="NZ_BAAAUX010000016.1"/>
</dbReference>
<sequence>MFGDAWNVALNIIASAITGSVVWLTGRLVARRRIRRKRDFFGLVADSECLLVVPRHASSNQSHSVHRNDAAALLELSTVIGDCGARPEVIFHDQTYQGFGDKAEFCIGGPAANQRTVAHLRSALPGVEVRTPVDDSTAVPTIELGGQTYPYYWGQEEYALLAKIVRSKQDKPTFLICGQSSVANRAAGRYLGTHYRRFLRAHGTRGRFCVVLRIVESEVYGPTVVELVRDATDDAFTRNVLVTGGTGS</sequence>
<gene>
    <name evidence="2" type="ORF">GCM10010470_39450</name>
</gene>
<comment type="caution">
    <text evidence="2">The sequence shown here is derived from an EMBL/GenBank/DDBJ whole genome shotgun (WGS) entry which is preliminary data.</text>
</comment>
<accession>A0ABN3VFM9</accession>
<keyword evidence="1" id="KW-1133">Transmembrane helix</keyword>
<dbReference type="EMBL" id="BAAAUX010000016">
    <property type="protein sequence ID" value="GAA2800457.1"/>
    <property type="molecule type" value="Genomic_DNA"/>
</dbReference>
<keyword evidence="3" id="KW-1185">Reference proteome</keyword>
<reference evidence="2 3" key="1">
    <citation type="journal article" date="2019" name="Int. J. Syst. Evol. Microbiol.">
        <title>The Global Catalogue of Microorganisms (GCM) 10K type strain sequencing project: providing services to taxonomists for standard genome sequencing and annotation.</title>
        <authorList>
            <consortium name="The Broad Institute Genomics Platform"/>
            <consortium name="The Broad Institute Genome Sequencing Center for Infectious Disease"/>
            <person name="Wu L."/>
            <person name="Ma J."/>
        </authorList>
    </citation>
    <scope>NUCLEOTIDE SEQUENCE [LARGE SCALE GENOMIC DNA]</scope>
    <source>
        <strain evidence="2 3">JCM 9383</strain>
    </source>
</reference>
<protein>
    <recommendedName>
        <fullName evidence="4">Secreted protein</fullName>
    </recommendedName>
</protein>
<evidence type="ECO:0008006" key="4">
    <source>
        <dbReference type="Google" id="ProtNLM"/>
    </source>
</evidence>
<evidence type="ECO:0000313" key="2">
    <source>
        <dbReference type="EMBL" id="GAA2800457.1"/>
    </source>
</evidence>
<organism evidence="2 3">
    <name type="scientific">Saccharopolyspora taberi</name>
    <dbReference type="NCBI Taxonomy" id="60895"/>
    <lineage>
        <taxon>Bacteria</taxon>
        <taxon>Bacillati</taxon>
        <taxon>Actinomycetota</taxon>
        <taxon>Actinomycetes</taxon>
        <taxon>Pseudonocardiales</taxon>
        <taxon>Pseudonocardiaceae</taxon>
        <taxon>Saccharopolyspora</taxon>
    </lineage>
</organism>
<feature type="transmembrane region" description="Helical" evidence="1">
    <location>
        <begin position="6"/>
        <end position="30"/>
    </location>
</feature>
<keyword evidence="1" id="KW-0472">Membrane</keyword>
<name>A0ABN3VFM9_9PSEU</name>
<evidence type="ECO:0000256" key="1">
    <source>
        <dbReference type="SAM" id="Phobius"/>
    </source>
</evidence>